<name>A0A6B9ITL4_9ANNE</name>
<feature type="transmembrane region" description="Helical" evidence="1">
    <location>
        <begin position="6"/>
        <end position="30"/>
    </location>
</feature>
<gene>
    <name evidence="2" type="primary">ATP8</name>
</gene>
<sequence>MPHLSPMSWIIAISSFWFSLTILTSTLWWSNHHSFYSTSKYDSSSMENLWKWS</sequence>
<keyword evidence="1" id="KW-0472">Membrane</keyword>
<geneLocation type="mitochondrion" evidence="2"/>
<evidence type="ECO:0000313" key="2">
    <source>
        <dbReference type="EMBL" id="QGZ09961.1"/>
    </source>
</evidence>
<keyword evidence="1" id="KW-0812">Transmembrane</keyword>
<accession>A0A6B9ITL4</accession>
<keyword evidence="1" id="KW-1133">Transmembrane helix</keyword>
<evidence type="ECO:0000256" key="1">
    <source>
        <dbReference type="SAM" id="Phobius"/>
    </source>
</evidence>
<protein>
    <submittedName>
        <fullName evidence="2">ATP synthase F0 subunit 8</fullName>
    </submittedName>
</protein>
<proteinExistence type="predicted"/>
<organism evidence="2">
    <name type="scientific">Eisenia nana</name>
    <dbReference type="NCBI Taxonomy" id="2690238"/>
    <lineage>
        <taxon>Eukaryota</taxon>
        <taxon>Metazoa</taxon>
        <taxon>Spiralia</taxon>
        <taxon>Lophotrochozoa</taxon>
        <taxon>Annelida</taxon>
        <taxon>Clitellata</taxon>
        <taxon>Oligochaeta</taxon>
        <taxon>Crassiclitellata</taxon>
        <taxon>Lumbricina</taxon>
        <taxon>Lumbricidae</taxon>
        <taxon>Lumbricinae</taxon>
        <taxon>Eisenia</taxon>
    </lineage>
</organism>
<dbReference type="EMBL" id="MK618511">
    <property type="protein sequence ID" value="QGZ09961.1"/>
    <property type="molecule type" value="Genomic_DNA"/>
</dbReference>
<dbReference type="AlphaFoldDB" id="A0A6B9ITL4"/>
<keyword evidence="2" id="KW-0496">Mitochondrion</keyword>
<reference evidence="2" key="1">
    <citation type="submission" date="2019-03" db="EMBL/GenBank/DDBJ databases">
        <authorList>
            <person name="Shekhovtsov S.V."/>
            <person name="Golovanova E.V."/>
            <person name="Berman D.I."/>
            <person name="Bulakhova N.A."/>
            <person name="Szederjesi T."/>
            <person name="Peltek S.E."/>
        </authorList>
    </citation>
    <scope>NUCLEOTIDE SEQUENCE</scope>
</reference>
<reference evidence="2" key="2">
    <citation type="journal article" date="2020" name="Eur. J. Soil Biol.">
        <title>Phylogeny of the Eisenia nordenskioldi complex based on mitochondrial genomes.</title>
        <authorList>
            <person name="Shekhovtsov S."/>
            <person name="Golovanova E."/>
            <person name="Ershov N."/>
            <person name="Poluboyarova T."/>
            <person name="Berman D."/>
            <person name="Bulakhova N."/>
            <person name="Szederjesi T."/>
            <person name="Peltek S."/>
        </authorList>
    </citation>
    <scope>NUCLEOTIDE SEQUENCE</scope>
</reference>